<evidence type="ECO:0000313" key="2">
    <source>
        <dbReference type="Proteomes" id="UP001173802"/>
    </source>
</evidence>
<comment type="caution">
    <text evidence="1">The sequence shown here is derived from an EMBL/GenBank/DDBJ whole genome shotgun (WGS) entry which is preliminary data.</text>
</comment>
<name>A0ACC6FTH9_9HELI</name>
<dbReference type="Proteomes" id="UP001173802">
    <property type="component" value="Unassembled WGS sequence"/>
</dbReference>
<dbReference type="EMBL" id="JANURN010000007">
    <property type="protein sequence ID" value="MDL0082560.1"/>
    <property type="molecule type" value="Genomic_DNA"/>
</dbReference>
<reference evidence="1 2" key="1">
    <citation type="journal article" date="2023" name="Microorganisms">
        <title>Isolation and Genomic Characteristics of Cat-Borne Campylobacter felis sp. nov. and Sheep-Borne Campylobacter ovis sp. nov.</title>
        <authorList>
            <person name="Wang H."/>
            <person name="Li Y."/>
            <person name="Gu Y."/>
            <person name="Zhou G."/>
            <person name="Chen X."/>
            <person name="Zhang X."/>
            <person name="Shao Z."/>
            <person name="Zhang J."/>
            <person name="Zhang M."/>
        </authorList>
    </citation>
    <scope>NUCLEOTIDE SEQUENCE [LARGE SCALE GENOMIC DNA]</scope>
    <source>
        <strain evidence="1 2">XJK30-2</strain>
    </source>
</reference>
<proteinExistence type="predicted"/>
<protein>
    <submittedName>
        <fullName evidence="1">Uncharacterized protein</fullName>
    </submittedName>
</protein>
<evidence type="ECO:0000313" key="1">
    <source>
        <dbReference type="EMBL" id="MDL0082560.1"/>
    </source>
</evidence>
<organism evidence="1 2">
    <name type="scientific">Helicobacter zhangjianzhongii</name>
    <dbReference type="NCBI Taxonomy" id="2974574"/>
    <lineage>
        <taxon>Bacteria</taxon>
        <taxon>Pseudomonadati</taxon>
        <taxon>Campylobacterota</taxon>
        <taxon>Epsilonproteobacteria</taxon>
        <taxon>Campylobacterales</taxon>
        <taxon>Helicobacteraceae</taxon>
        <taxon>Helicobacter</taxon>
    </lineage>
</organism>
<accession>A0ACC6FTH9</accession>
<keyword evidence="2" id="KW-1185">Reference proteome</keyword>
<sequence>MDSRKNTESVKTPKAEGFEMRQQATAVQGWGTQAGFFSKKPTPKGQK</sequence>
<gene>
    <name evidence="1" type="ORF">NYG90_07760</name>
</gene>